<dbReference type="Proteomes" id="UP000005226">
    <property type="component" value="Chromosome 2"/>
</dbReference>
<evidence type="ECO:0000313" key="3">
    <source>
        <dbReference type="Proteomes" id="UP000005226"/>
    </source>
</evidence>
<dbReference type="InParanoid" id="A0A674NFU1"/>
<sequence>IHHYQGRAGDEDQLQSPETDVGDGEDVVVADVGTTRLEGKKHLTGRVAHEILALVTPDPLCCHHKHQHTEHKHHGQPDSPKGRGVFVDSTEKALQPRPVHPCCCCPGPREESKFTLSPLAGVHMH</sequence>
<protein>
    <submittedName>
        <fullName evidence="2">Uncharacterized protein</fullName>
    </submittedName>
</protein>
<accession>A0A674NFU1</accession>
<dbReference type="AlphaFoldDB" id="A0A674NFU1"/>
<evidence type="ECO:0000313" key="2">
    <source>
        <dbReference type="Ensembl" id="ENSTRUP00000072018.1"/>
    </source>
</evidence>
<dbReference type="GeneTree" id="ENSGT01120000272035"/>
<reference evidence="2" key="3">
    <citation type="submission" date="2025-09" db="UniProtKB">
        <authorList>
            <consortium name="Ensembl"/>
        </authorList>
    </citation>
    <scope>IDENTIFICATION</scope>
</reference>
<dbReference type="Ensembl" id="ENSTRUT00000082681.1">
    <property type="protein sequence ID" value="ENSTRUP00000072018.1"/>
    <property type="gene ID" value="ENSTRUG00000030987.1"/>
</dbReference>
<proteinExistence type="predicted"/>
<evidence type="ECO:0000256" key="1">
    <source>
        <dbReference type="SAM" id="MobiDB-lite"/>
    </source>
</evidence>
<reference evidence="2" key="2">
    <citation type="submission" date="2025-08" db="UniProtKB">
        <authorList>
            <consortium name="Ensembl"/>
        </authorList>
    </citation>
    <scope>IDENTIFICATION</scope>
</reference>
<name>A0A674NFU1_TAKRU</name>
<feature type="compositionally biased region" description="Basic residues" evidence="1">
    <location>
        <begin position="65"/>
        <end position="74"/>
    </location>
</feature>
<dbReference type="OMA" id="HDCCLRG"/>
<organism evidence="2 3">
    <name type="scientific">Takifugu rubripes</name>
    <name type="common">Japanese pufferfish</name>
    <name type="synonym">Fugu rubripes</name>
    <dbReference type="NCBI Taxonomy" id="31033"/>
    <lineage>
        <taxon>Eukaryota</taxon>
        <taxon>Metazoa</taxon>
        <taxon>Chordata</taxon>
        <taxon>Craniata</taxon>
        <taxon>Vertebrata</taxon>
        <taxon>Euteleostomi</taxon>
        <taxon>Actinopterygii</taxon>
        <taxon>Neopterygii</taxon>
        <taxon>Teleostei</taxon>
        <taxon>Neoteleostei</taxon>
        <taxon>Acanthomorphata</taxon>
        <taxon>Eupercaria</taxon>
        <taxon>Tetraodontiformes</taxon>
        <taxon>Tetradontoidea</taxon>
        <taxon>Tetraodontidae</taxon>
        <taxon>Takifugu</taxon>
    </lineage>
</organism>
<feature type="region of interest" description="Disordered" evidence="1">
    <location>
        <begin position="1"/>
        <end position="25"/>
    </location>
</feature>
<keyword evidence="3" id="KW-1185">Reference proteome</keyword>
<reference evidence="2 3" key="1">
    <citation type="journal article" date="2011" name="Genome Biol. Evol.">
        <title>Integration of the genetic map and genome assembly of fugu facilitates insights into distinct features of genome evolution in teleosts and mammals.</title>
        <authorList>
            <person name="Kai W."/>
            <person name="Kikuchi K."/>
            <person name="Tohari S."/>
            <person name="Chew A.K."/>
            <person name="Tay A."/>
            <person name="Fujiwara A."/>
            <person name="Hosoya S."/>
            <person name="Suetake H."/>
            <person name="Naruse K."/>
            <person name="Brenner S."/>
            <person name="Suzuki Y."/>
            <person name="Venkatesh B."/>
        </authorList>
    </citation>
    <scope>NUCLEOTIDE SEQUENCE [LARGE SCALE GENOMIC DNA]</scope>
</reference>
<feature type="region of interest" description="Disordered" evidence="1">
    <location>
        <begin position="65"/>
        <end position="85"/>
    </location>
</feature>